<name>A0A1B6KDF7_9HEMI</name>
<evidence type="ECO:0000313" key="1">
    <source>
        <dbReference type="EMBL" id="JAT09498.1"/>
    </source>
</evidence>
<dbReference type="EMBL" id="GEBQ01030479">
    <property type="protein sequence ID" value="JAT09498.1"/>
    <property type="molecule type" value="Transcribed_RNA"/>
</dbReference>
<feature type="non-terminal residue" evidence="1">
    <location>
        <position position="1"/>
    </location>
</feature>
<reference evidence="1" key="1">
    <citation type="submission" date="2015-11" db="EMBL/GenBank/DDBJ databases">
        <title>De novo transcriptome assembly of four potential Pierce s Disease insect vectors from Arizona vineyards.</title>
        <authorList>
            <person name="Tassone E.E."/>
        </authorList>
    </citation>
    <scope>NUCLEOTIDE SEQUENCE</scope>
</reference>
<sequence>NGRNCTNDRQCCSGICEDELCRKKDCIPLGDRCNGNECCGGRCVHGVCTHKEFKCTCNSHKNRQLAEDIVVIAEREITASGKRLVEGGTIVDPKEAMKAIKDTGFNVLTKVYRKLSEMWKPDSTTR</sequence>
<protein>
    <submittedName>
        <fullName evidence="1">Uncharacterized protein</fullName>
    </submittedName>
</protein>
<dbReference type="AlphaFoldDB" id="A0A1B6KDF7"/>
<proteinExistence type="predicted"/>
<accession>A0A1B6KDF7</accession>
<organism evidence="1">
    <name type="scientific">Graphocephala atropunctata</name>
    <dbReference type="NCBI Taxonomy" id="36148"/>
    <lineage>
        <taxon>Eukaryota</taxon>
        <taxon>Metazoa</taxon>
        <taxon>Ecdysozoa</taxon>
        <taxon>Arthropoda</taxon>
        <taxon>Hexapoda</taxon>
        <taxon>Insecta</taxon>
        <taxon>Pterygota</taxon>
        <taxon>Neoptera</taxon>
        <taxon>Paraneoptera</taxon>
        <taxon>Hemiptera</taxon>
        <taxon>Auchenorrhyncha</taxon>
        <taxon>Membracoidea</taxon>
        <taxon>Cicadellidae</taxon>
        <taxon>Cicadellinae</taxon>
        <taxon>Cicadellini</taxon>
        <taxon>Graphocephala</taxon>
    </lineage>
</organism>
<gene>
    <name evidence="1" type="ORF">g.52953</name>
</gene>
<feature type="non-terminal residue" evidence="1">
    <location>
        <position position="126"/>
    </location>
</feature>